<comment type="caution">
    <text evidence="2">The sequence shown here is derived from an EMBL/GenBank/DDBJ whole genome shotgun (WGS) entry which is preliminary data.</text>
</comment>
<evidence type="ECO:0000313" key="2">
    <source>
        <dbReference type="EMBL" id="GBN96162.1"/>
    </source>
</evidence>
<feature type="region of interest" description="Disordered" evidence="1">
    <location>
        <begin position="1"/>
        <end position="25"/>
    </location>
</feature>
<keyword evidence="3" id="KW-1185">Reference proteome</keyword>
<organism evidence="2 3">
    <name type="scientific">Araneus ventricosus</name>
    <name type="common">Orbweaver spider</name>
    <name type="synonym">Epeira ventricosa</name>
    <dbReference type="NCBI Taxonomy" id="182803"/>
    <lineage>
        <taxon>Eukaryota</taxon>
        <taxon>Metazoa</taxon>
        <taxon>Ecdysozoa</taxon>
        <taxon>Arthropoda</taxon>
        <taxon>Chelicerata</taxon>
        <taxon>Arachnida</taxon>
        <taxon>Araneae</taxon>
        <taxon>Araneomorphae</taxon>
        <taxon>Entelegynae</taxon>
        <taxon>Araneoidea</taxon>
        <taxon>Araneidae</taxon>
        <taxon>Araneus</taxon>
    </lineage>
</organism>
<feature type="compositionally biased region" description="Polar residues" evidence="1">
    <location>
        <begin position="1"/>
        <end position="21"/>
    </location>
</feature>
<dbReference type="AlphaFoldDB" id="A0A4Y2T6C3"/>
<proteinExistence type="predicted"/>
<sequence>MTHQILWTENRNGLPRSSPNGLKQPYGECLASDITVRTRTRSPVGLRGRTQGKRCPQHVVTLSSTGRPRCCFTAVNRREQVLLAWHGRWRPTDI</sequence>
<dbReference type="Proteomes" id="UP000499080">
    <property type="component" value="Unassembled WGS sequence"/>
</dbReference>
<dbReference type="EMBL" id="BGPR01026439">
    <property type="protein sequence ID" value="GBN96162.1"/>
    <property type="molecule type" value="Genomic_DNA"/>
</dbReference>
<evidence type="ECO:0000256" key="1">
    <source>
        <dbReference type="SAM" id="MobiDB-lite"/>
    </source>
</evidence>
<protein>
    <submittedName>
        <fullName evidence="2">Uncharacterized protein</fullName>
    </submittedName>
</protein>
<name>A0A4Y2T6C3_ARAVE</name>
<gene>
    <name evidence="2" type="ORF">AVEN_3759_1</name>
</gene>
<evidence type="ECO:0000313" key="3">
    <source>
        <dbReference type="Proteomes" id="UP000499080"/>
    </source>
</evidence>
<accession>A0A4Y2T6C3</accession>
<reference evidence="2 3" key="1">
    <citation type="journal article" date="2019" name="Sci. Rep.">
        <title>Orb-weaving spider Araneus ventricosus genome elucidates the spidroin gene catalogue.</title>
        <authorList>
            <person name="Kono N."/>
            <person name="Nakamura H."/>
            <person name="Ohtoshi R."/>
            <person name="Moran D.A.P."/>
            <person name="Shinohara A."/>
            <person name="Yoshida Y."/>
            <person name="Fujiwara M."/>
            <person name="Mori M."/>
            <person name="Tomita M."/>
            <person name="Arakawa K."/>
        </authorList>
    </citation>
    <scope>NUCLEOTIDE SEQUENCE [LARGE SCALE GENOMIC DNA]</scope>
</reference>